<dbReference type="RefSeq" id="WP_378800633.1">
    <property type="nucleotide sequence ID" value="NZ_JBHUER010000010.1"/>
</dbReference>
<name>A0ABW4KBY5_9HYPH</name>
<accession>A0ABW4KBY5</accession>
<feature type="compositionally biased region" description="Low complexity" evidence="1">
    <location>
        <begin position="42"/>
        <end position="57"/>
    </location>
</feature>
<dbReference type="EMBL" id="JBHUER010000010">
    <property type="protein sequence ID" value="MFD1704586.1"/>
    <property type="molecule type" value="Genomic_DNA"/>
</dbReference>
<reference evidence="3" key="1">
    <citation type="journal article" date="2019" name="Int. J. Syst. Evol. Microbiol.">
        <title>The Global Catalogue of Microorganisms (GCM) 10K type strain sequencing project: providing services to taxonomists for standard genome sequencing and annotation.</title>
        <authorList>
            <consortium name="The Broad Institute Genomics Platform"/>
            <consortium name="The Broad Institute Genome Sequencing Center for Infectious Disease"/>
            <person name="Wu L."/>
            <person name="Ma J."/>
        </authorList>
    </citation>
    <scope>NUCLEOTIDE SEQUENCE [LARGE SCALE GENOMIC DNA]</scope>
    <source>
        <strain evidence="3">KCTC 23707</strain>
    </source>
</reference>
<keyword evidence="3" id="KW-1185">Reference proteome</keyword>
<evidence type="ECO:0008006" key="4">
    <source>
        <dbReference type="Google" id="ProtNLM"/>
    </source>
</evidence>
<evidence type="ECO:0000313" key="3">
    <source>
        <dbReference type="Proteomes" id="UP001597308"/>
    </source>
</evidence>
<protein>
    <recommendedName>
        <fullName evidence="4">SH3 domain-containing protein</fullName>
    </recommendedName>
</protein>
<evidence type="ECO:0000313" key="2">
    <source>
        <dbReference type="EMBL" id="MFD1704586.1"/>
    </source>
</evidence>
<gene>
    <name evidence="2" type="ORF">ACFSCV_16390</name>
</gene>
<feature type="region of interest" description="Disordered" evidence="1">
    <location>
        <begin position="37"/>
        <end position="57"/>
    </location>
</feature>
<proteinExistence type="predicted"/>
<organism evidence="2 3">
    <name type="scientific">Methylopila henanensis</name>
    <dbReference type="NCBI Taxonomy" id="873516"/>
    <lineage>
        <taxon>Bacteria</taxon>
        <taxon>Pseudomonadati</taxon>
        <taxon>Pseudomonadota</taxon>
        <taxon>Alphaproteobacteria</taxon>
        <taxon>Hyphomicrobiales</taxon>
        <taxon>Methylopilaceae</taxon>
        <taxon>Methylopila</taxon>
    </lineage>
</organism>
<dbReference type="Proteomes" id="UP001597308">
    <property type="component" value="Unassembled WGS sequence"/>
</dbReference>
<evidence type="ECO:0000256" key="1">
    <source>
        <dbReference type="SAM" id="MobiDB-lite"/>
    </source>
</evidence>
<sequence>MSLLFAFGDDPAFQHDLKIGDLLEILQQPSSAGWMRGDARISASGSESEAGETVSVL</sequence>
<comment type="caution">
    <text evidence="2">The sequence shown here is derived from an EMBL/GenBank/DDBJ whole genome shotgun (WGS) entry which is preliminary data.</text>
</comment>